<keyword evidence="2" id="KW-1185">Reference proteome</keyword>
<sequence>MLVNPEALWVRLLKGLYFANGDLFSTSKGNIGSWIWNGICDTKEKLKICWVRGIMSREGTNFHNDPWVPYLPSSSLTSLGLPPSRFSEWISPTDGKWNLEVLMATIPEESALAILRVPIGPPNSLDR</sequence>
<evidence type="ECO:0000313" key="1">
    <source>
        <dbReference type="EMBL" id="CAL1401539.1"/>
    </source>
</evidence>
<evidence type="ECO:0000313" key="2">
    <source>
        <dbReference type="Proteomes" id="UP001497516"/>
    </source>
</evidence>
<organism evidence="1 2">
    <name type="scientific">Linum trigynum</name>
    <dbReference type="NCBI Taxonomy" id="586398"/>
    <lineage>
        <taxon>Eukaryota</taxon>
        <taxon>Viridiplantae</taxon>
        <taxon>Streptophyta</taxon>
        <taxon>Embryophyta</taxon>
        <taxon>Tracheophyta</taxon>
        <taxon>Spermatophyta</taxon>
        <taxon>Magnoliopsida</taxon>
        <taxon>eudicotyledons</taxon>
        <taxon>Gunneridae</taxon>
        <taxon>Pentapetalae</taxon>
        <taxon>rosids</taxon>
        <taxon>fabids</taxon>
        <taxon>Malpighiales</taxon>
        <taxon>Linaceae</taxon>
        <taxon>Linum</taxon>
    </lineage>
</organism>
<name>A0AAV2FT68_9ROSI</name>
<gene>
    <name evidence="1" type="ORF">LTRI10_LOCUS41592</name>
</gene>
<dbReference type="AlphaFoldDB" id="A0AAV2FT68"/>
<protein>
    <submittedName>
        <fullName evidence="1">Uncharacterized protein</fullName>
    </submittedName>
</protein>
<accession>A0AAV2FT68</accession>
<proteinExistence type="predicted"/>
<dbReference type="Proteomes" id="UP001497516">
    <property type="component" value="Chromosome 7"/>
</dbReference>
<reference evidence="1 2" key="1">
    <citation type="submission" date="2024-04" db="EMBL/GenBank/DDBJ databases">
        <authorList>
            <person name="Fracassetti M."/>
        </authorList>
    </citation>
    <scope>NUCLEOTIDE SEQUENCE [LARGE SCALE GENOMIC DNA]</scope>
</reference>
<dbReference type="EMBL" id="OZ034820">
    <property type="protein sequence ID" value="CAL1401539.1"/>
    <property type="molecule type" value="Genomic_DNA"/>
</dbReference>